<name>A0A3B6FUM4_WHEAT</name>
<reference evidence="2" key="2">
    <citation type="submission" date="2018-10" db="UniProtKB">
        <authorList>
            <consortium name="EnsemblPlants"/>
        </authorList>
    </citation>
    <scope>IDENTIFICATION</scope>
</reference>
<dbReference type="SUPFAM" id="SSF52058">
    <property type="entry name" value="L domain-like"/>
    <property type="match status" value="1"/>
</dbReference>
<keyword evidence="3" id="KW-1185">Reference proteome</keyword>
<keyword evidence="1" id="KW-0732">Signal</keyword>
<dbReference type="InterPro" id="IPR001611">
    <property type="entry name" value="Leu-rich_rpt"/>
</dbReference>
<dbReference type="Pfam" id="PF13855">
    <property type="entry name" value="LRR_8"/>
    <property type="match status" value="1"/>
</dbReference>
<evidence type="ECO:0000313" key="2">
    <source>
        <dbReference type="EnsemblPlants" id="TraesCS3B02G433800.1.cds1"/>
    </source>
</evidence>
<evidence type="ECO:0000256" key="1">
    <source>
        <dbReference type="SAM" id="SignalP"/>
    </source>
</evidence>
<sequence>MHGYTKLVVWLLLLSILSSYFAHGISDSMSNIQCLKDLKQSLIDPNGRLKPSWNFTVVDRADVYSDAICSFTCVVCWSSGDSRVLSLSLGKLGLECPFPRGLELCTSMTTLDLSNNNFSGPLLEHISQQMTYITYLDLSNNSFSGVIPASIANMTYLSTLALHHNQFDSEIPVQLGNTSRLISFNVADNSLSSPVPDSAALPASQLHGQSRALRGAAGQEVQEEV</sequence>
<feature type="chain" id="PRO_5043174197" description="Leucine-rich repeat-containing N-terminal plant-type domain-containing protein" evidence="1">
    <location>
        <begin position="23"/>
        <end position="225"/>
    </location>
</feature>
<proteinExistence type="predicted"/>
<feature type="signal peptide" evidence="1">
    <location>
        <begin position="1"/>
        <end position="22"/>
    </location>
</feature>
<reference evidence="2" key="1">
    <citation type="submission" date="2018-08" db="EMBL/GenBank/DDBJ databases">
        <authorList>
            <person name="Rossello M."/>
        </authorList>
    </citation>
    <scope>NUCLEOTIDE SEQUENCE [LARGE SCALE GENOMIC DNA]</scope>
    <source>
        <strain evidence="2">cv. Chinese Spring</strain>
    </source>
</reference>
<accession>A0A3B6FUM4</accession>
<dbReference type="Proteomes" id="UP000019116">
    <property type="component" value="Chromosome 3B"/>
</dbReference>
<dbReference type="InterPro" id="IPR053213">
    <property type="entry name" value="RLP29"/>
</dbReference>
<dbReference type="EnsemblPlants" id="TraesCS3B02G433800.1">
    <property type="protein sequence ID" value="TraesCS3B02G433800.1.cds1"/>
    <property type="gene ID" value="TraesCS3B02G433800"/>
</dbReference>
<organism evidence="2">
    <name type="scientific">Triticum aestivum</name>
    <name type="common">Wheat</name>
    <dbReference type="NCBI Taxonomy" id="4565"/>
    <lineage>
        <taxon>Eukaryota</taxon>
        <taxon>Viridiplantae</taxon>
        <taxon>Streptophyta</taxon>
        <taxon>Embryophyta</taxon>
        <taxon>Tracheophyta</taxon>
        <taxon>Spermatophyta</taxon>
        <taxon>Magnoliopsida</taxon>
        <taxon>Liliopsida</taxon>
        <taxon>Poales</taxon>
        <taxon>Poaceae</taxon>
        <taxon>BOP clade</taxon>
        <taxon>Pooideae</taxon>
        <taxon>Triticodae</taxon>
        <taxon>Triticeae</taxon>
        <taxon>Triticinae</taxon>
        <taxon>Triticum</taxon>
    </lineage>
</organism>
<dbReference type="Gramene" id="TraesSTA3B03G01713540.1">
    <property type="protein sequence ID" value="TraesSTA3B03G01713540.1.CDS1"/>
    <property type="gene ID" value="TraesSTA3B03G01713540"/>
</dbReference>
<dbReference type="Gramene" id="TraesCS3B02G433800.1">
    <property type="protein sequence ID" value="TraesCS3B02G433800.1.cds1"/>
    <property type="gene ID" value="TraesCS3B02G433800"/>
</dbReference>
<dbReference type="PANTHER" id="PTHR48009:SF7">
    <property type="entry name" value="LEUCINE-RICH REPEAT (LRR) FAMILY PROTEIN"/>
    <property type="match status" value="1"/>
</dbReference>
<dbReference type="InterPro" id="IPR032675">
    <property type="entry name" value="LRR_dom_sf"/>
</dbReference>
<evidence type="ECO:0000313" key="3">
    <source>
        <dbReference type="Proteomes" id="UP000019116"/>
    </source>
</evidence>
<evidence type="ECO:0008006" key="4">
    <source>
        <dbReference type="Google" id="ProtNLM"/>
    </source>
</evidence>
<dbReference type="OrthoDB" id="2151624at2759"/>
<dbReference type="AlphaFoldDB" id="A0A3B6FUM4"/>
<dbReference type="Gramene" id="TraesCS3B03G1070500.1">
    <property type="protein sequence ID" value="TraesCS3B03G1070500.1.CDS1"/>
    <property type="gene ID" value="TraesCS3B03G1070500"/>
</dbReference>
<dbReference type="PANTHER" id="PTHR48009">
    <property type="entry name" value="LEUCINE-RICH REPEAT (LRR) FAMILY PROTEIN"/>
    <property type="match status" value="1"/>
</dbReference>
<dbReference type="SMR" id="A0A3B6FUM4"/>
<protein>
    <recommendedName>
        <fullName evidence="4">Leucine-rich repeat-containing N-terminal plant-type domain-containing protein</fullName>
    </recommendedName>
</protein>
<dbReference type="Gene3D" id="3.80.10.10">
    <property type="entry name" value="Ribonuclease Inhibitor"/>
    <property type="match status" value="1"/>
</dbReference>
<dbReference type="STRING" id="4565.A0A3B6FUM4"/>